<accession>A0ABQ3Z0G2</accession>
<proteinExistence type="predicted"/>
<reference evidence="2 3" key="1">
    <citation type="submission" date="2021-01" db="EMBL/GenBank/DDBJ databases">
        <title>Whole genome shotgun sequence of Actinoplanes durhamensis NBRC 14914.</title>
        <authorList>
            <person name="Komaki H."/>
            <person name="Tamura T."/>
        </authorList>
    </citation>
    <scope>NUCLEOTIDE SEQUENCE [LARGE SCALE GENOMIC DNA]</scope>
    <source>
        <strain evidence="2 3">NBRC 14914</strain>
    </source>
</reference>
<dbReference type="SUPFAM" id="SSF46785">
    <property type="entry name" value="Winged helix' DNA-binding domain"/>
    <property type="match status" value="1"/>
</dbReference>
<feature type="compositionally biased region" description="Gly residues" evidence="1">
    <location>
        <begin position="184"/>
        <end position="214"/>
    </location>
</feature>
<protein>
    <recommendedName>
        <fullName evidence="4">PadR family transcriptional regulator</fullName>
    </recommendedName>
</protein>
<sequence>MPSDATRNGLVLPMLGLLVEQPAHAYDVAVRLAGRYPQLAVTRSSVTTLLKSLTDAGLTRGRDPERVGRRPARTVYELAPPGLALFRERVEEGLRDGLPASTGFLTALAYLGVLPRVVAAGVLGARIERLRRDHDGLPPDPPGLAEIQMIEVAYWRTVLSNEIAWLTAVARRVESGDLAWPGATGSGGEVGSGELGSGELGAGAGAGAGGGSGS</sequence>
<feature type="region of interest" description="Disordered" evidence="1">
    <location>
        <begin position="180"/>
        <end position="214"/>
    </location>
</feature>
<evidence type="ECO:0000256" key="1">
    <source>
        <dbReference type="SAM" id="MobiDB-lite"/>
    </source>
</evidence>
<gene>
    <name evidence="2" type="ORF">Adu01nite_46680</name>
</gene>
<evidence type="ECO:0000313" key="3">
    <source>
        <dbReference type="Proteomes" id="UP000637628"/>
    </source>
</evidence>
<dbReference type="Gene3D" id="1.10.10.10">
    <property type="entry name" value="Winged helix-like DNA-binding domain superfamily/Winged helix DNA-binding domain"/>
    <property type="match status" value="1"/>
</dbReference>
<keyword evidence="3" id="KW-1185">Reference proteome</keyword>
<evidence type="ECO:0008006" key="4">
    <source>
        <dbReference type="Google" id="ProtNLM"/>
    </source>
</evidence>
<dbReference type="Proteomes" id="UP000637628">
    <property type="component" value="Unassembled WGS sequence"/>
</dbReference>
<dbReference type="EMBL" id="BOML01000037">
    <property type="protein sequence ID" value="GIE03318.1"/>
    <property type="molecule type" value="Genomic_DNA"/>
</dbReference>
<evidence type="ECO:0000313" key="2">
    <source>
        <dbReference type="EMBL" id="GIE03318.1"/>
    </source>
</evidence>
<dbReference type="InterPro" id="IPR036390">
    <property type="entry name" value="WH_DNA-bd_sf"/>
</dbReference>
<comment type="caution">
    <text evidence="2">The sequence shown here is derived from an EMBL/GenBank/DDBJ whole genome shotgun (WGS) entry which is preliminary data.</text>
</comment>
<name>A0ABQ3Z0G2_9ACTN</name>
<dbReference type="RefSeq" id="WP_203729122.1">
    <property type="nucleotide sequence ID" value="NZ_BAAATX010000030.1"/>
</dbReference>
<dbReference type="InterPro" id="IPR036388">
    <property type="entry name" value="WH-like_DNA-bd_sf"/>
</dbReference>
<organism evidence="2 3">
    <name type="scientific">Paractinoplanes durhamensis</name>
    <dbReference type="NCBI Taxonomy" id="113563"/>
    <lineage>
        <taxon>Bacteria</taxon>
        <taxon>Bacillati</taxon>
        <taxon>Actinomycetota</taxon>
        <taxon>Actinomycetes</taxon>
        <taxon>Micromonosporales</taxon>
        <taxon>Micromonosporaceae</taxon>
        <taxon>Paractinoplanes</taxon>
    </lineage>
</organism>